<sequence>MKPLRTPVRLRAAGNVEKSIYEYIGRMSGEESLSVARMESPAGWSEPGQRPAFREFTLVISGAVRIETEAGVEIVRAGEAFICEPGEWVRYSTPEEPAEYVAVCTPAFSPEMVNRDEEAGPGAGPVRQP</sequence>
<evidence type="ECO:0000313" key="2">
    <source>
        <dbReference type="Proteomes" id="UP000028702"/>
    </source>
</evidence>
<dbReference type="STRING" id="1333998.M2A_0841"/>
<proteinExistence type="predicted"/>
<dbReference type="eggNOG" id="COG0662">
    <property type="taxonomic scope" value="Bacteria"/>
</dbReference>
<organism evidence="1 2">
    <name type="scientific">Tepidicaulis marinus</name>
    <dbReference type="NCBI Taxonomy" id="1333998"/>
    <lineage>
        <taxon>Bacteria</taxon>
        <taxon>Pseudomonadati</taxon>
        <taxon>Pseudomonadota</taxon>
        <taxon>Alphaproteobacteria</taxon>
        <taxon>Hyphomicrobiales</taxon>
        <taxon>Parvibaculaceae</taxon>
        <taxon>Tepidicaulis</taxon>
    </lineage>
</organism>
<dbReference type="InterPro" id="IPR014710">
    <property type="entry name" value="RmlC-like_jellyroll"/>
</dbReference>
<gene>
    <name evidence="1" type="ORF">M2A_0841</name>
</gene>
<dbReference type="RefSeq" id="WP_045443382.1">
    <property type="nucleotide sequence ID" value="NZ_BBIO01000003.1"/>
</dbReference>
<dbReference type="Proteomes" id="UP000028702">
    <property type="component" value="Unassembled WGS sequence"/>
</dbReference>
<evidence type="ECO:0000313" key="1">
    <source>
        <dbReference type="EMBL" id="GAK44342.1"/>
    </source>
</evidence>
<dbReference type="AlphaFoldDB" id="A0A081B8H4"/>
<reference evidence="1 2" key="1">
    <citation type="submission" date="2014-07" db="EMBL/GenBank/DDBJ databases">
        <title>Tepidicaulis marinum gen. nov., sp. nov., a novel marine bacterium denitrifying nitrate to nitrous oxide strictly under microaerobic conditions.</title>
        <authorList>
            <person name="Takeuchi M."/>
            <person name="Yamagishi T."/>
            <person name="Kamagata Y."/>
            <person name="Oshima K."/>
            <person name="Hattori M."/>
            <person name="Katayama T."/>
            <person name="Hanada S."/>
            <person name="Tamaki H."/>
            <person name="Marumo K."/>
            <person name="Maeda H."/>
            <person name="Nedachi M."/>
            <person name="Iwasaki W."/>
            <person name="Suwa Y."/>
            <person name="Sakata S."/>
        </authorList>
    </citation>
    <scope>NUCLEOTIDE SEQUENCE [LARGE SCALE GENOMIC DNA]</scope>
    <source>
        <strain evidence="1 2">MA2</strain>
    </source>
</reference>
<dbReference type="SUPFAM" id="SSF51182">
    <property type="entry name" value="RmlC-like cupins"/>
    <property type="match status" value="1"/>
</dbReference>
<comment type="caution">
    <text evidence="1">The sequence shown here is derived from an EMBL/GenBank/DDBJ whole genome shotgun (WGS) entry which is preliminary data.</text>
</comment>
<accession>A0A081B8H4</accession>
<keyword evidence="2" id="KW-1185">Reference proteome</keyword>
<name>A0A081B8H4_9HYPH</name>
<protein>
    <submittedName>
        <fullName evidence="1">Cupin domain-containing protein</fullName>
    </submittedName>
</protein>
<dbReference type="InterPro" id="IPR011051">
    <property type="entry name" value="RmlC_Cupin_sf"/>
</dbReference>
<dbReference type="EMBL" id="BBIO01000003">
    <property type="protein sequence ID" value="GAK44342.1"/>
    <property type="molecule type" value="Genomic_DNA"/>
</dbReference>
<dbReference type="Gene3D" id="2.60.120.10">
    <property type="entry name" value="Jelly Rolls"/>
    <property type="match status" value="1"/>
</dbReference>